<dbReference type="PANTHER" id="PTHR45772:SF7">
    <property type="entry name" value="AMINO ACID ABC TRANSPORTER ATP-BINDING PROTEIN"/>
    <property type="match status" value="1"/>
</dbReference>
<dbReference type="GO" id="GO:1903806">
    <property type="term" value="P:L-isoleucine import across plasma membrane"/>
    <property type="evidence" value="ECO:0007669"/>
    <property type="project" value="TreeGrafter"/>
</dbReference>
<dbReference type="InterPro" id="IPR001851">
    <property type="entry name" value="ABC_transp_permease"/>
</dbReference>
<evidence type="ECO:0000256" key="2">
    <source>
        <dbReference type="ARBA" id="ARBA00022448"/>
    </source>
</evidence>
<dbReference type="PANTHER" id="PTHR45772">
    <property type="entry name" value="CONSERVED COMPONENT OF ABC TRANSPORTER FOR NATURAL AMINO ACIDS-RELATED"/>
    <property type="match status" value="1"/>
</dbReference>
<dbReference type="EMBL" id="QOCW01000001">
    <property type="protein sequence ID" value="RBW71364.1"/>
    <property type="molecule type" value="Genomic_DNA"/>
</dbReference>
<dbReference type="GO" id="GO:1903805">
    <property type="term" value="P:L-valine import across plasma membrane"/>
    <property type="evidence" value="ECO:0007669"/>
    <property type="project" value="TreeGrafter"/>
</dbReference>
<feature type="transmembrane region" description="Helical" evidence="10">
    <location>
        <begin position="16"/>
        <end position="35"/>
    </location>
</feature>
<feature type="compositionally biased region" description="Polar residues" evidence="9">
    <location>
        <begin position="415"/>
        <end position="432"/>
    </location>
</feature>
<dbReference type="GO" id="GO:0015808">
    <property type="term" value="P:L-alanine transport"/>
    <property type="evidence" value="ECO:0007669"/>
    <property type="project" value="TreeGrafter"/>
</dbReference>
<dbReference type="Gene3D" id="3.40.50.300">
    <property type="entry name" value="P-loop containing nucleotide triphosphate hydrolases"/>
    <property type="match status" value="1"/>
</dbReference>
<keyword evidence="2" id="KW-0813">Transport</keyword>
<comment type="caution">
    <text evidence="12">The sequence shown here is derived from an EMBL/GenBank/DDBJ whole genome shotgun (WGS) entry which is preliminary data.</text>
</comment>
<comment type="subcellular location">
    <subcellularLocation>
        <location evidence="1">Cell membrane</location>
        <topology evidence="1">Multi-pass membrane protein</topology>
    </subcellularLocation>
</comment>
<dbReference type="InterPro" id="IPR043428">
    <property type="entry name" value="LivM-like"/>
</dbReference>
<protein>
    <recommendedName>
        <fullName evidence="11">ABC transporter domain-containing protein</fullName>
    </recommendedName>
</protein>
<keyword evidence="8 10" id="KW-0472">Membrane</keyword>
<feature type="transmembrane region" description="Helical" evidence="10">
    <location>
        <begin position="380"/>
        <end position="398"/>
    </location>
</feature>
<dbReference type="CDD" id="cd03219">
    <property type="entry name" value="ABC_Mj1267_LivG_branched"/>
    <property type="match status" value="1"/>
</dbReference>
<dbReference type="Proteomes" id="UP000253314">
    <property type="component" value="Unassembled WGS sequence"/>
</dbReference>
<dbReference type="GO" id="GO:0042941">
    <property type="term" value="P:D-alanine transmembrane transport"/>
    <property type="evidence" value="ECO:0007669"/>
    <property type="project" value="TreeGrafter"/>
</dbReference>
<feature type="transmembrane region" description="Helical" evidence="10">
    <location>
        <begin position="273"/>
        <end position="300"/>
    </location>
</feature>
<keyword evidence="6" id="KW-0067">ATP-binding</keyword>
<dbReference type="Pfam" id="PF12399">
    <property type="entry name" value="BCA_ABC_TP_C"/>
    <property type="match status" value="1"/>
</dbReference>
<gene>
    <name evidence="12" type="ORF">DS031_01030</name>
</gene>
<dbReference type="PROSITE" id="PS50893">
    <property type="entry name" value="ABC_TRANSPORTER_2"/>
    <property type="match status" value="1"/>
</dbReference>
<reference evidence="12 13" key="1">
    <citation type="submission" date="2018-07" db="EMBL/GenBank/DDBJ databases">
        <title>Lottiidibacillus patelloidae gen. nov., sp. nov., isolated from the intestinal tract of a marine limpet and the reclassification of B. taeanensis BH030017T, B. algicola KMM 3737T and B. hwajinpoensis SW-72T as genus Lottiidibacillus.</title>
        <authorList>
            <person name="Liu R."/>
            <person name="Huang Z."/>
        </authorList>
    </citation>
    <scope>NUCLEOTIDE SEQUENCE [LARGE SCALE GENOMIC DNA]</scope>
    <source>
        <strain evidence="12 13">BH030017</strain>
    </source>
</reference>
<organism evidence="12 13">
    <name type="scientific">Bacillus taeanensis</name>
    <dbReference type="NCBI Taxonomy" id="273032"/>
    <lineage>
        <taxon>Bacteria</taxon>
        <taxon>Bacillati</taxon>
        <taxon>Bacillota</taxon>
        <taxon>Bacilli</taxon>
        <taxon>Bacillales</taxon>
        <taxon>Bacillaceae</taxon>
        <taxon>Bacillus</taxon>
    </lineage>
</organism>
<dbReference type="GO" id="GO:0016887">
    <property type="term" value="F:ATP hydrolysis activity"/>
    <property type="evidence" value="ECO:0007669"/>
    <property type="project" value="InterPro"/>
</dbReference>
<feature type="domain" description="ABC transporter" evidence="11">
    <location>
        <begin position="437"/>
        <end position="685"/>
    </location>
</feature>
<dbReference type="GO" id="GO:0005524">
    <property type="term" value="F:ATP binding"/>
    <property type="evidence" value="ECO:0007669"/>
    <property type="project" value="UniProtKB-KW"/>
</dbReference>
<evidence type="ECO:0000256" key="1">
    <source>
        <dbReference type="ARBA" id="ARBA00004651"/>
    </source>
</evidence>
<keyword evidence="13" id="KW-1185">Reference proteome</keyword>
<evidence type="ECO:0000256" key="9">
    <source>
        <dbReference type="SAM" id="MobiDB-lite"/>
    </source>
</evidence>
<dbReference type="InterPro" id="IPR003593">
    <property type="entry name" value="AAA+_ATPase"/>
</dbReference>
<feature type="transmembrane region" description="Helical" evidence="10">
    <location>
        <begin position="40"/>
        <end position="58"/>
    </location>
</feature>
<evidence type="ECO:0000256" key="5">
    <source>
        <dbReference type="ARBA" id="ARBA00022741"/>
    </source>
</evidence>
<evidence type="ECO:0000313" key="13">
    <source>
        <dbReference type="Proteomes" id="UP000253314"/>
    </source>
</evidence>
<dbReference type="SUPFAM" id="SSF52540">
    <property type="entry name" value="P-loop containing nucleoside triphosphate hydrolases"/>
    <property type="match status" value="1"/>
</dbReference>
<evidence type="ECO:0000256" key="4">
    <source>
        <dbReference type="ARBA" id="ARBA00022692"/>
    </source>
</evidence>
<dbReference type="PROSITE" id="PS51257">
    <property type="entry name" value="PROKAR_LIPOPROTEIN"/>
    <property type="match status" value="1"/>
</dbReference>
<evidence type="ECO:0000259" key="11">
    <source>
        <dbReference type="PROSITE" id="PS50893"/>
    </source>
</evidence>
<keyword evidence="3" id="KW-1003">Cell membrane</keyword>
<evidence type="ECO:0000256" key="8">
    <source>
        <dbReference type="ARBA" id="ARBA00023136"/>
    </source>
</evidence>
<dbReference type="GO" id="GO:0005304">
    <property type="term" value="F:L-valine transmembrane transporter activity"/>
    <property type="evidence" value="ECO:0007669"/>
    <property type="project" value="TreeGrafter"/>
</dbReference>
<proteinExistence type="predicted"/>
<feature type="transmembrane region" description="Helical" evidence="10">
    <location>
        <begin position="103"/>
        <end position="133"/>
    </location>
</feature>
<keyword evidence="4 10" id="KW-0812">Transmembrane</keyword>
<evidence type="ECO:0000313" key="12">
    <source>
        <dbReference type="EMBL" id="RBW71364.1"/>
    </source>
</evidence>
<dbReference type="CDD" id="cd06581">
    <property type="entry name" value="TM_PBP1_LivM_like"/>
    <property type="match status" value="1"/>
</dbReference>
<feature type="transmembrane region" description="Helical" evidence="10">
    <location>
        <begin position="181"/>
        <end position="199"/>
    </location>
</feature>
<dbReference type="SMART" id="SM00382">
    <property type="entry name" value="AAA"/>
    <property type="match status" value="1"/>
</dbReference>
<dbReference type="AlphaFoldDB" id="A0A366Y4P7"/>
<evidence type="ECO:0000256" key="10">
    <source>
        <dbReference type="SAM" id="Phobius"/>
    </source>
</evidence>
<dbReference type="InterPro" id="IPR032823">
    <property type="entry name" value="BCA_ABC_TP_C"/>
</dbReference>
<keyword evidence="5" id="KW-0547">Nucleotide-binding</keyword>
<dbReference type="InterPro" id="IPR003439">
    <property type="entry name" value="ABC_transporter-like_ATP-bd"/>
</dbReference>
<evidence type="ECO:0000256" key="3">
    <source>
        <dbReference type="ARBA" id="ARBA00022475"/>
    </source>
</evidence>
<feature type="region of interest" description="Disordered" evidence="9">
    <location>
        <begin position="409"/>
        <end position="432"/>
    </location>
</feature>
<evidence type="ECO:0000256" key="6">
    <source>
        <dbReference type="ARBA" id="ARBA00022840"/>
    </source>
</evidence>
<dbReference type="FunFam" id="3.40.50.300:FF:000421">
    <property type="entry name" value="Branched-chain amino acid ABC transporter ATP-binding protein"/>
    <property type="match status" value="1"/>
</dbReference>
<sequence>MENVKKIMENIKENGVFQWFLLIGYLVITSCTLYFSQKSVLAFLLMLFSLLLLYYTSIPNRWKWSTALAILVFILPASASGGPGYQSYMEVASQVGIYVAMGLGLNIVVGFAGLLDLGFVAFFAIGAYTYGIFATSQAMEFMPFGSYPLSGGSFWFFIIIGCFAAALFGVLLGLPVLRVKGDYLAIVTLGFGEIIRIVFNNLEKPVNITNGAMGLSSIQPPALFGMTFLYPNQYYYIVLMILAAVIFSVIRVEHSRLGRSFKAVREDEIAAQAMGIPLVLTKLTAFAIGASFSGMMGVVFAAKQTFIDPTSFTLLESITILVMVLLGGMGSVPGVILGAAVVTTLNLQVLTELTNWLNHLSMEGSIAFPNALAPAKMQRFIFGMILVGFTLYKPYGLIPAKKNFVNEKNLREQSNKTQNLETGNKNQNDPKTENSLLEINNLTKKFGGLVAVKNINVVVKKDSITAVIGPNGGGKTTFFNVITGIYKPDQGTMLLDGKSYSGLRTNRIAALGVSRTFQNIRLFKNLTVLDNVMIGMHPHLSANLFGILFSFPYVKKEEKLAQIKAFQLLEYVGLSSLLNETAQNLSYGAQRRLEIARALASKPDLLLLDEPAAGMNPKETRDLTDLIRKVRDELNITILLIEHDMKLVMNLSEHIIVLDHGEKIAEGTAEEIRTNAKVIEAYLGKERHHFVEEGEK</sequence>
<dbReference type="Pfam" id="PF00005">
    <property type="entry name" value="ABC_tran"/>
    <property type="match status" value="1"/>
</dbReference>
<feature type="transmembrane region" description="Helical" evidence="10">
    <location>
        <begin position="64"/>
        <end position="82"/>
    </location>
</feature>
<dbReference type="GO" id="GO:0015192">
    <property type="term" value="F:L-phenylalanine transmembrane transporter activity"/>
    <property type="evidence" value="ECO:0007669"/>
    <property type="project" value="TreeGrafter"/>
</dbReference>
<accession>A0A366Y4P7</accession>
<keyword evidence="7 10" id="KW-1133">Transmembrane helix</keyword>
<dbReference type="InterPro" id="IPR051120">
    <property type="entry name" value="ABC_AA/LPS_Transport"/>
</dbReference>
<feature type="transmembrane region" description="Helical" evidence="10">
    <location>
        <begin position="234"/>
        <end position="252"/>
    </location>
</feature>
<evidence type="ECO:0000256" key="7">
    <source>
        <dbReference type="ARBA" id="ARBA00022989"/>
    </source>
</evidence>
<feature type="transmembrane region" description="Helical" evidence="10">
    <location>
        <begin position="320"/>
        <end position="342"/>
    </location>
</feature>
<dbReference type="Pfam" id="PF02653">
    <property type="entry name" value="BPD_transp_2"/>
    <property type="match status" value="1"/>
</dbReference>
<dbReference type="GO" id="GO:0015188">
    <property type="term" value="F:L-isoleucine transmembrane transporter activity"/>
    <property type="evidence" value="ECO:0007669"/>
    <property type="project" value="TreeGrafter"/>
</dbReference>
<dbReference type="InterPro" id="IPR027417">
    <property type="entry name" value="P-loop_NTPase"/>
</dbReference>
<name>A0A366Y4P7_9BACI</name>
<dbReference type="GO" id="GO:0005886">
    <property type="term" value="C:plasma membrane"/>
    <property type="evidence" value="ECO:0007669"/>
    <property type="project" value="UniProtKB-SubCell"/>
</dbReference>
<feature type="transmembrane region" description="Helical" evidence="10">
    <location>
        <begin position="153"/>
        <end position="174"/>
    </location>
</feature>